<evidence type="ECO:0000313" key="7">
    <source>
        <dbReference type="EMBL" id="MBD8066505.1"/>
    </source>
</evidence>
<proteinExistence type="predicted"/>
<evidence type="ECO:0000256" key="3">
    <source>
        <dbReference type="ARBA" id="ARBA00022692"/>
    </source>
</evidence>
<feature type="transmembrane region" description="Helical" evidence="6">
    <location>
        <begin position="12"/>
        <end position="37"/>
    </location>
</feature>
<accession>A0A927FUF7</accession>
<evidence type="ECO:0000256" key="2">
    <source>
        <dbReference type="ARBA" id="ARBA00022475"/>
    </source>
</evidence>
<feature type="transmembrane region" description="Helical" evidence="6">
    <location>
        <begin position="392"/>
        <end position="412"/>
    </location>
</feature>
<comment type="caution">
    <text evidence="7">The sequence shown here is derived from an EMBL/GenBank/DDBJ whole genome shotgun (WGS) entry which is preliminary data.</text>
</comment>
<keyword evidence="5 6" id="KW-0472">Membrane</keyword>
<dbReference type="PANTHER" id="PTHR30250">
    <property type="entry name" value="PST FAMILY PREDICTED COLANIC ACID TRANSPORTER"/>
    <property type="match status" value="1"/>
</dbReference>
<feature type="transmembrane region" description="Helical" evidence="6">
    <location>
        <begin position="254"/>
        <end position="273"/>
    </location>
</feature>
<evidence type="ECO:0000256" key="1">
    <source>
        <dbReference type="ARBA" id="ARBA00004651"/>
    </source>
</evidence>
<keyword evidence="4 6" id="KW-1133">Transmembrane helix</keyword>
<feature type="transmembrane region" description="Helical" evidence="6">
    <location>
        <begin position="306"/>
        <end position="328"/>
    </location>
</feature>
<gene>
    <name evidence="7" type="ORF">IC608_13595</name>
</gene>
<organism evidence="7 8">
    <name type="scientific">Devosia oryzisoli</name>
    <dbReference type="NCBI Taxonomy" id="2774138"/>
    <lineage>
        <taxon>Bacteria</taxon>
        <taxon>Pseudomonadati</taxon>
        <taxon>Pseudomonadota</taxon>
        <taxon>Alphaproteobacteria</taxon>
        <taxon>Hyphomicrobiales</taxon>
        <taxon>Devosiaceae</taxon>
        <taxon>Devosia</taxon>
    </lineage>
</organism>
<dbReference type="Proteomes" id="UP000654108">
    <property type="component" value="Unassembled WGS sequence"/>
</dbReference>
<feature type="transmembrane region" description="Helical" evidence="6">
    <location>
        <begin position="116"/>
        <end position="133"/>
    </location>
</feature>
<evidence type="ECO:0000256" key="5">
    <source>
        <dbReference type="ARBA" id="ARBA00023136"/>
    </source>
</evidence>
<feature type="transmembrane region" description="Helical" evidence="6">
    <location>
        <begin position="43"/>
        <end position="71"/>
    </location>
</feature>
<protein>
    <recommendedName>
        <fullName evidence="9">Polysaccharide biosynthesis protein C-terminal domain-containing protein</fullName>
    </recommendedName>
</protein>
<dbReference type="GO" id="GO:0005886">
    <property type="term" value="C:plasma membrane"/>
    <property type="evidence" value="ECO:0007669"/>
    <property type="project" value="UniProtKB-SubCell"/>
</dbReference>
<comment type="subcellular location">
    <subcellularLocation>
        <location evidence="1">Cell membrane</location>
        <topology evidence="1">Multi-pass membrane protein</topology>
    </subcellularLocation>
</comment>
<feature type="transmembrane region" description="Helical" evidence="6">
    <location>
        <begin position="154"/>
        <end position="171"/>
    </location>
</feature>
<feature type="transmembrane region" description="Helical" evidence="6">
    <location>
        <begin position="367"/>
        <end position="386"/>
    </location>
</feature>
<name>A0A927FUF7_9HYPH</name>
<keyword evidence="2" id="KW-1003">Cell membrane</keyword>
<evidence type="ECO:0000256" key="4">
    <source>
        <dbReference type="ARBA" id="ARBA00022989"/>
    </source>
</evidence>
<feature type="transmembrane region" description="Helical" evidence="6">
    <location>
        <begin position="224"/>
        <end position="248"/>
    </location>
</feature>
<dbReference type="PANTHER" id="PTHR30250:SF11">
    <property type="entry name" value="O-ANTIGEN TRANSPORTER-RELATED"/>
    <property type="match status" value="1"/>
</dbReference>
<feature type="transmembrane region" description="Helical" evidence="6">
    <location>
        <begin position="177"/>
        <end position="199"/>
    </location>
</feature>
<evidence type="ECO:0000313" key="8">
    <source>
        <dbReference type="Proteomes" id="UP000654108"/>
    </source>
</evidence>
<feature type="transmembrane region" description="Helical" evidence="6">
    <location>
        <begin position="334"/>
        <end position="355"/>
    </location>
</feature>
<dbReference type="RefSeq" id="WP_191776534.1">
    <property type="nucleotide sequence ID" value="NZ_JACYFU010000003.1"/>
</dbReference>
<reference evidence="7" key="1">
    <citation type="submission" date="2020-09" db="EMBL/GenBank/DDBJ databases">
        <title>Genome seq and assembly of Devosia sp.</title>
        <authorList>
            <person name="Chhetri G."/>
        </authorList>
    </citation>
    <scope>NUCLEOTIDE SEQUENCE</scope>
    <source>
        <strain evidence="7">PTR5</strain>
    </source>
</reference>
<dbReference type="EMBL" id="JACYFU010000003">
    <property type="protein sequence ID" value="MBD8066505.1"/>
    <property type="molecule type" value="Genomic_DNA"/>
</dbReference>
<dbReference type="InterPro" id="IPR050833">
    <property type="entry name" value="Poly_Biosynth_Transport"/>
</dbReference>
<sequence>MDLFLRLVMPVFGLMGARLAGAGFGFLSQLLIARAFAPEQAGIAFLALSVTTFLSLVLTGGYHAIGLTYLARYQAFGRQRLVRSFLEAARRDMLLLALMALGLAGLLWLLPADRSVVAAAFWGTLAAIPLAAIRLNNSAANAQKRFALSYAPDFVFRPVLLLLVVLSLVGLGATQSVLSLLVSLPLIALAVAAGQSLLLGPDDALRMGDGGNGKALAPFFRGRAAAMLAVTLAGGATADLVVMIGGLFLPVEEVAVLGVAIRVATLAGFFAMASQQFVLRDLVSARASGSPAALETVLHRTNVTSLLTIGAVLLGLAVLGPTILAVFGPHYAAAYWPLLVFLLGQAVRVMGGMNAQILALGGHQTRSAALCLAVVASLVVLAALLAPIWGVMGLAVATLLAESVWAVGLALMTQALEGRRADLFAPRTQLPATTGGGPA</sequence>
<keyword evidence="3 6" id="KW-0812">Transmembrane</keyword>
<feature type="transmembrane region" description="Helical" evidence="6">
    <location>
        <begin position="92"/>
        <end position="110"/>
    </location>
</feature>
<dbReference type="AlphaFoldDB" id="A0A927FUF7"/>
<keyword evidence="8" id="KW-1185">Reference proteome</keyword>
<evidence type="ECO:0008006" key="9">
    <source>
        <dbReference type="Google" id="ProtNLM"/>
    </source>
</evidence>
<evidence type="ECO:0000256" key="6">
    <source>
        <dbReference type="SAM" id="Phobius"/>
    </source>
</evidence>